<evidence type="ECO:0000256" key="1">
    <source>
        <dbReference type="ARBA" id="ARBA00011073"/>
    </source>
</evidence>
<name>A0A8H3DCV6_9AGAM</name>
<evidence type="ECO:0000256" key="3">
    <source>
        <dbReference type="ARBA" id="ARBA00022801"/>
    </source>
</evidence>
<dbReference type="PROSITE" id="PS00136">
    <property type="entry name" value="SUBTILASE_ASP"/>
    <property type="match status" value="1"/>
</dbReference>
<keyword evidence="2 5" id="KW-0645">Protease</keyword>
<dbReference type="Pfam" id="PF00082">
    <property type="entry name" value="Peptidase_S8"/>
    <property type="match status" value="1"/>
</dbReference>
<dbReference type="Gene3D" id="3.40.50.200">
    <property type="entry name" value="Peptidase S8/S53 domain"/>
    <property type="match status" value="1"/>
</dbReference>
<dbReference type="PROSITE" id="PS00138">
    <property type="entry name" value="SUBTILASE_SER"/>
    <property type="match status" value="1"/>
</dbReference>
<organism evidence="9 10">
    <name type="scientific">Rhizoctonia solani</name>
    <dbReference type="NCBI Taxonomy" id="456999"/>
    <lineage>
        <taxon>Eukaryota</taxon>
        <taxon>Fungi</taxon>
        <taxon>Dikarya</taxon>
        <taxon>Basidiomycota</taxon>
        <taxon>Agaricomycotina</taxon>
        <taxon>Agaricomycetes</taxon>
        <taxon>Cantharellales</taxon>
        <taxon>Ceratobasidiaceae</taxon>
        <taxon>Rhizoctonia</taxon>
    </lineage>
</organism>
<evidence type="ECO:0000256" key="5">
    <source>
        <dbReference type="PROSITE-ProRule" id="PRU01240"/>
    </source>
</evidence>
<accession>A0A8H3DCV6</accession>
<dbReference type="InterPro" id="IPR023827">
    <property type="entry name" value="Peptidase_S8_Asp-AS"/>
</dbReference>
<sequence>MSTRMVVTRAEVSEDAIPDTYLVMLKDDGNREAQINWVQNEHKCDATTFKCKIFSAGTLTFQGMITVTVGYTAKLCQVTLDYLSNHQDTKSIDEDRQPTWGIPQRERVMRNITKQDTVYPDVPIQPLPVPLPIAVAASMGPKRKEWPNAPWGLQRLSQYLPLPKNSDPSLQKYVYRCGDPSKGGSVQRVDVYVLDSGVMTTHEQFGGRATFGKDFSKEHSSPEDPVTNDEDPVTDGHGTHVAGILGGKDVGVSRDVHIISVKVLGGMRGTLPVFQAIDWVIEQAKISKNPSIINMSFVFSGPGLEPLDNQVKRAVACNVHVVAAAGNYNADAQNLCPARVGGIMTVGATTIQDQRWISHDHAEIGSNFGDCVGIFAPGADIMSAGIRNNEQLVLKSGTSMAAPHVTGLIAYLIRTNGDKEPARMIKDICNTAYKLDRKLANIPAGTV</sequence>
<dbReference type="InterPro" id="IPR034193">
    <property type="entry name" value="PCSK9_ProteinaseK-like"/>
</dbReference>
<feature type="active site" description="Charge relay system" evidence="5">
    <location>
        <position position="237"/>
    </location>
</feature>
<proteinExistence type="inferred from homology"/>
<reference evidence="9" key="1">
    <citation type="submission" date="2021-01" db="EMBL/GenBank/DDBJ databases">
        <authorList>
            <person name="Kaushik A."/>
        </authorList>
    </citation>
    <scope>NUCLEOTIDE SEQUENCE</scope>
    <source>
        <strain evidence="9">AG3-1AP</strain>
    </source>
</reference>
<evidence type="ECO:0000313" key="9">
    <source>
        <dbReference type="EMBL" id="CAE6525002.1"/>
    </source>
</evidence>
<evidence type="ECO:0000256" key="7">
    <source>
        <dbReference type="SAM" id="MobiDB-lite"/>
    </source>
</evidence>
<evidence type="ECO:0000256" key="4">
    <source>
        <dbReference type="ARBA" id="ARBA00022825"/>
    </source>
</evidence>
<gene>
    <name evidence="9" type="ORF">RDB_LOCUS150066</name>
</gene>
<dbReference type="PANTHER" id="PTHR43806">
    <property type="entry name" value="PEPTIDASE S8"/>
    <property type="match status" value="1"/>
</dbReference>
<keyword evidence="3 5" id="KW-0378">Hydrolase</keyword>
<dbReference type="PROSITE" id="PS51892">
    <property type="entry name" value="SUBTILASE"/>
    <property type="match status" value="1"/>
</dbReference>
<evidence type="ECO:0000259" key="8">
    <source>
        <dbReference type="Pfam" id="PF00082"/>
    </source>
</evidence>
<dbReference type="AlphaFoldDB" id="A0A8H3DCV6"/>
<protein>
    <recommendedName>
        <fullName evidence="8">Peptidase S8/S53 domain-containing protein</fullName>
    </recommendedName>
</protein>
<comment type="caution">
    <text evidence="9">The sequence shown here is derived from an EMBL/GenBank/DDBJ whole genome shotgun (WGS) entry which is preliminary data.</text>
</comment>
<dbReference type="InterPro" id="IPR022398">
    <property type="entry name" value="Peptidase_S8_His-AS"/>
</dbReference>
<dbReference type="InterPro" id="IPR023828">
    <property type="entry name" value="Peptidase_S8_Ser-AS"/>
</dbReference>
<evidence type="ECO:0000313" key="10">
    <source>
        <dbReference type="Proteomes" id="UP000663831"/>
    </source>
</evidence>
<dbReference type="InterPro" id="IPR050131">
    <property type="entry name" value="Peptidase_S8_subtilisin-like"/>
</dbReference>
<feature type="active site" description="Charge relay system" evidence="5">
    <location>
        <position position="195"/>
    </location>
</feature>
<dbReference type="SUPFAM" id="SSF52743">
    <property type="entry name" value="Subtilisin-like"/>
    <property type="match status" value="1"/>
</dbReference>
<feature type="active site" description="Charge relay system" evidence="5">
    <location>
        <position position="399"/>
    </location>
</feature>
<dbReference type="Proteomes" id="UP000663831">
    <property type="component" value="Unassembled WGS sequence"/>
</dbReference>
<dbReference type="InterPro" id="IPR000209">
    <property type="entry name" value="Peptidase_S8/S53_dom"/>
</dbReference>
<dbReference type="EMBL" id="CAJMWV010006864">
    <property type="protein sequence ID" value="CAE6525002.1"/>
    <property type="molecule type" value="Genomic_DNA"/>
</dbReference>
<dbReference type="GO" id="GO:0006508">
    <property type="term" value="P:proteolysis"/>
    <property type="evidence" value="ECO:0007669"/>
    <property type="project" value="UniProtKB-KW"/>
</dbReference>
<evidence type="ECO:0000256" key="6">
    <source>
        <dbReference type="RuleBase" id="RU003355"/>
    </source>
</evidence>
<dbReference type="GO" id="GO:0004252">
    <property type="term" value="F:serine-type endopeptidase activity"/>
    <property type="evidence" value="ECO:0007669"/>
    <property type="project" value="UniProtKB-UniRule"/>
</dbReference>
<dbReference type="InterPro" id="IPR015500">
    <property type="entry name" value="Peptidase_S8_subtilisin-rel"/>
</dbReference>
<dbReference type="CDD" id="cd04077">
    <property type="entry name" value="Peptidases_S8_PCSK9_ProteinaseK_like"/>
    <property type="match status" value="1"/>
</dbReference>
<keyword evidence="4 5" id="KW-0720">Serine protease</keyword>
<comment type="similarity">
    <text evidence="1 5 6">Belongs to the peptidase S8 family.</text>
</comment>
<dbReference type="PANTHER" id="PTHR43806:SF11">
    <property type="entry name" value="CEREVISIN-RELATED"/>
    <property type="match status" value="1"/>
</dbReference>
<feature type="region of interest" description="Disordered" evidence="7">
    <location>
        <begin position="209"/>
        <end position="232"/>
    </location>
</feature>
<dbReference type="PRINTS" id="PR00723">
    <property type="entry name" value="SUBTILISIN"/>
</dbReference>
<feature type="domain" description="Peptidase S8/S53" evidence="8">
    <location>
        <begin position="191"/>
        <end position="435"/>
    </location>
</feature>
<dbReference type="PROSITE" id="PS00137">
    <property type="entry name" value="SUBTILASE_HIS"/>
    <property type="match status" value="1"/>
</dbReference>
<dbReference type="GO" id="GO:0005615">
    <property type="term" value="C:extracellular space"/>
    <property type="evidence" value="ECO:0007669"/>
    <property type="project" value="TreeGrafter"/>
</dbReference>
<dbReference type="InterPro" id="IPR036852">
    <property type="entry name" value="Peptidase_S8/S53_dom_sf"/>
</dbReference>
<evidence type="ECO:0000256" key="2">
    <source>
        <dbReference type="ARBA" id="ARBA00022670"/>
    </source>
</evidence>